<dbReference type="GO" id="GO:0009809">
    <property type="term" value="P:lignin biosynthetic process"/>
    <property type="evidence" value="ECO:0007669"/>
    <property type="project" value="UniProtKB-KW"/>
</dbReference>
<dbReference type="InterPro" id="IPR036390">
    <property type="entry name" value="WH_DNA-bd_sf"/>
</dbReference>
<evidence type="ECO:0000259" key="10">
    <source>
        <dbReference type="Pfam" id="PF00891"/>
    </source>
</evidence>
<evidence type="ECO:0000313" key="14">
    <source>
        <dbReference type="EMBL" id="VVA36615.1"/>
    </source>
</evidence>
<keyword evidence="3" id="KW-0808">Transferase</keyword>
<dbReference type="EMBL" id="CABIKO010000464">
    <property type="protein sequence ID" value="VVA36615.1"/>
    <property type="molecule type" value="Genomic_DNA"/>
</dbReference>
<reference evidence="15" key="2">
    <citation type="journal article" date="2020" name="Plant J.">
        <title>Transposons played a major role in the diversification between the closely related almond and peach genomes: results from the almond genome sequence.</title>
        <authorList>
            <person name="Alioto T."/>
            <person name="Alexiou K.G."/>
            <person name="Bardil A."/>
            <person name="Barteri F."/>
            <person name="Castanera R."/>
            <person name="Cruz F."/>
            <person name="Dhingra A."/>
            <person name="Duval H."/>
            <person name="Fernandez I Marti A."/>
            <person name="Frias L."/>
            <person name="Galan B."/>
            <person name="Garcia J.L."/>
            <person name="Howad W."/>
            <person name="Gomez-Garrido J."/>
            <person name="Gut M."/>
            <person name="Julca I."/>
            <person name="Morata J."/>
            <person name="Puigdomenech P."/>
            <person name="Ribeca P."/>
            <person name="Rubio Cabetas M.J."/>
            <person name="Vlasova A."/>
            <person name="Wirthensohn M."/>
            <person name="Garcia-Mas J."/>
            <person name="Gabaldon T."/>
            <person name="Casacuberta J.M."/>
            <person name="Arus P."/>
        </authorList>
    </citation>
    <scope>NUCLEOTIDE SEQUENCE [LARGE SCALE GENOMIC DNA]</scope>
    <source>
        <strain evidence="15">cv. Texas</strain>
    </source>
</reference>
<evidence type="ECO:0000313" key="16">
    <source>
        <dbReference type="Proteomes" id="UP001054821"/>
    </source>
</evidence>
<evidence type="ECO:0000256" key="6">
    <source>
        <dbReference type="ARBA" id="ARBA00039011"/>
    </source>
</evidence>
<evidence type="ECO:0000256" key="7">
    <source>
        <dbReference type="ARBA" id="ARBA00045231"/>
    </source>
</evidence>
<evidence type="ECO:0000256" key="1">
    <source>
        <dbReference type="ARBA" id="ARBA00004928"/>
    </source>
</evidence>
<dbReference type="FunFam" id="1.10.10.10:FF:000357">
    <property type="entry name" value="Caffeic acid 3-O-methyltransferase"/>
    <property type="match status" value="1"/>
</dbReference>
<evidence type="ECO:0000256" key="3">
    <source>
        <dbReference type="ARBA" id="ARBA00022679"/>
    </source>
</evidence>
<evidence type="ECO:0000313" key="12">
    <source>
        <dbReference type="EMBL" id="KAI5345961.1"/>
    </source>
</evidence>
<evidence type="ECO:0000313" key="13">
    <source>
        <dbReference type="EMBL" id="KAI5345967.1"/>
    </source>
</evidence>
<protein>
    <recommendedName>
        <fullName evidence="6">caffeate O-methyltransferase</fullName>
        <ecNumber evidence="6">2.1.1.68</ecNumber>
    </recommendedName>
</protein>
<keyword evidence="5" id="KW-0438">Lignin biosynthesis</keyword>
<dbReference type="PROSITE" id="PS51683">
    <property type="entry name" value="SAM_OMT_II"/>
    <property type="match status" value="1"/>
</dbReference>
<feature type="domain" description="O-methyltransferase dimerisation" evidence="11">
    <location>
        <begin position="35"/>
        <end position="133"/>
    </location>
</feature>
<dbReference type="InterPro" id="IPR029063">
    <property type="entry name" value="SAM-dependent_MTases_sf"/>
</dbReference>
<dbReference type="SUPFAM" id="SSF46785">
    <property type="entry name" value="Winged helix' DNA-binding domain"/>
    <property type="match status" value="1"/>
</dbReference>
<evidence type="ECO:0000313" key="15">
    <source>
        <dbReference type="Proteomes" id="UP000327085"/>
    </source>
</evidence>
<dbReference type="GO" id="GO:0047763">
    <property type="term" value="F:caffeate O-methyltransferase activity"/>
    <property type="evidence" value="ECO:0007669"/>
    <property type="project" value="UniProtKB-EC"/>
</dbReference>
<feature type="region of interest" description="Disordered" evidence="9">
    <location>
        <begin position="1"/>
        <end position="24"/>
    </location>
</feature>
<dbReference type="FunFam" id="3.40.50.150:FF:000061">
    <property type="entry name" value="Caffeic acid O-methyltransferase"/>
    <property type="match status" value="1"/>
</dbReference>
<comment type="function">
    <text evidence="7">Catalyzes the conversion of caffeic acid to ferulic acid and of 5-hydroxyferulic acid to sinapic acid. The resulting products may subsequently be converted to the corresponding alcohols that are incorporated into lignins.</text>
</comment>
<sequence>MASSLERKSHPKINHVETEDEITKDEEEESICYAMQLVSSSALFISLQSAIELGVFDIIAREGPGAKLSSSEIAAKIGTKNSEAPMMMDRILRLLTSHSVLHCSLVAANEDENGASDFQRVYSLGPVSKYFVNDEEGGSLVPLMALAQDKVVAGCWSQLKDAVVEGGIPFNRVHGMEAFEFLGLDPRFNQVFNTAMFNHTAIVIKKLLHIYKGLEDKNLTQLVDVGGGLGVTLNLITSRYQHIKGINFDLPHVVNHAPSYPGVEHVGGDMFASVPSGDAIFMKWILHDWSDEHCLKLLKNCYKAIPDNGKVIVVEELLPAMPDTSTAVKSTFQLDVIMMTQFPGGKERSEQELMALATGAGFSGIRYECFVCNFWVMEFFK</sequence>
<dbReference type="InterPro" id="IPR016461">
    <property type="entry name" value="COMT-like"/>
</dbReference>
<dbReference type="Pfam" id="PF00891">
    <property type="entry name" value="Methyltransf_2"/>
    <property type="match status" value="1"/>
</dbReference>
<dbReference type="InterPro" id="IPR001077">
    <property type="entry name" value="COMT_C"/>
</dbReference>
<dbReference type="PIRSF" id="PIRSF005739">
    <property type="entry name" value="O-mtase"/>
    <property type="match status" value="1"/>
</dbReference>
<dbReference type="GO" id="GO:0046983">
    <property type="term" value="F:protein dimerization activity"/>
    <property type="evidence" value="ECO:0007669"/>
    <property type="project" value="InterPro"/>
</dbReference>
<dbReference type="SUPFAM" id="SSF53335">
    <property type="entry name" value="S-adenosyl-L-methionine-dependent methyltransferases"/>
    <property type="match status" value="1"/>
</dbReference>
<dbReference type="EMBL" id="JAJFAZ020000002">
    <property type="protein sequence ID" value="KAI5345967.1"/>
    <property type="molecule type" value="Genomic_DNA"/>
</dbReference>
<dbReference type="InterPro" id="IPR012967">
    <property type="entry name" value="COMT_dimerisation"/>
</dbReference>
<evidence type="ECO:0000256" key="4">
    <source>
        <dbReference type="ARBA" id="ARBA00022691"/>
    </source>
</evidence>
<organism evidence="14 15">
    <name type="scientific">Prunus dulcis</name>
    <name type="common">Almond</name>
    <name type="synonym">Amygdalus dulcis</name>
    <dbReference type="NCBI Taxonomy" id="3755"/>
    <lineage>
        <taxon>Eukaryota</taxon>
        <taxon>Viridiplantae</taxon>
        <taxon>Streptophyta</taxon>
        <taxon>Embryophyta</taxon>
        <taxon>Tracheophyta</taxon>
        <taxon>Spermatophyta</taxon>
        <taxon>Magnoliopsida</taxon>
        <taxon>eudicotyledons</taxon>
        <taxon>Gunneridae</taxon>
        <taxon>Pentapetalae</taxon>
        <taxon>rosids</taxon>
        <taxon>fabids</taxon>
        <taxon>Rosales</taxon>
        <taxon>Rosaceae</taxon>
        <taxon>Amygdaloideae</taxon>
        <taxon>Amygdaleae</taxon>
        <taxon>Prunus</taxon>
    </lineage>
</organism>
<name>A0A5E4G9T6_PRUDU</name>
<dbReference type="EMBL" id="JAJFAZ020000002">
    <property type="protein sequence ID" value="KAI5345961.1"/>
    <property type="molecule type" value="Genomic_DNA"/>
</dbReference>
<dbReference type="AlphaFoldDB" id="A0A5E4G9T6"/>
<dbReference type="GO" id="GO:0032259">
    <property type="term" value="P:methylation"/>
    <property type="evidence" value="ECO:0007669"/>
    <property type="project" value="UniProtKB-KW"/>
</dbReference>
<gene>
    <name evidence="14" type="ORF">ALMOND_2B004597</name>
    <name evidence="12" type="ORF">L3X38_013838</name>
    <name evidence="13" type="ORF">L3X38_013844</name>
</gene>
<evidence type="ECO:0000256" key="8">
    <source>
        <dbReference type="PIRSR" id="PIRSR005739-1"/>
    </source>
</evidence>
<comment type="pathway">
    <text evidence="1">Aromatic compound metabolism; phenylpropanoid biosynthesis.</text>
</comment>
<dbReference type="Gene3D" id="3.40.50.150">
    <property type="entry name" value="Vaccinia Virus protein VP39"/>
    <property type="match status" value="1"/>
</dbReference>
<proteinExistence type="predicted"/>
<dbReference type="InterPro" id="IPR036388">
    <property type="entry name" value="WH-like_DNA-bd_sf"/>
</dbReference>
<reference evidence="14" key="1">
    <citation type="submission" date="2019-07" db="EMBL/GenBank/DDBJ databases">
        <authorList>
            <person name="Alioto T."/>
            <person name="Alioto T."/>
            <person name="Gomez Garrido J."/>
        </authorList>
    </citation>
    <scope>NUCLEOTIDE SEQUENCE</scope>
</reference>
<reference evidence="12 16" key="3">
    <citation type="journal article" date="2022" name="G3 (Bethesda)">
        <title>Whole-genome sequence and methylome profiling of the almond [Prunus dulcis (Mill.) D.A. Webb] cultivar 'Nonpareil'.</title>
        <authorList>
            <person name="D'Amico-Willman K.M."/>
            <person name="Ouma W.Z."/>
            <person name="Meulia T."/>
            <person name="Sideli G.M."/>
            <person name="Gradziel T.M."/>
            <person name="Fresnedo-Ramirez J."/>
        </authorList>
    </citation>
    <scope>NUCLEOTIDE SEQUENCE [LARGE SCALE GENOMIC DNA]</scope>
    <source>
        <strain evidence="12">Clone GOH B32 T37-40</strain>
    </source>
</reference>
<dbReference type="Gene3D" id="1.10.10.10">
    <property type="entry name" value="Winged helix-like DNA-binding domain superfamily/Winged helix DNA-binding domain"/>
    <property type="match status" value="1"/>
</dbReference>
<evidence type="ECO:0000259" key="11">
    <source>
        <dbReference type="Pfam" id="PF08100"/>
    </source>
</evidence>
<dbReference type="Gramene" id="VVA36615">
    <property type="protein sequence ID" value="VVA36615"/>
    <property type="gene ID" value="Prudul26B004597"/>
</dbReference>
<feature type="active site" description="Proton acceptor" evidence="8">
    <location>
        <position position="287"/>
    </location>
</feature>
<keyword evidence="2" id="KW-0489">Methyltransferase</keyword>
<feature type="domain" description="O-methyltransferase C-terminal" evidence="10">
    <location>
        <begin position="156"/>
        <end position="363"/>
    </location>
</feature>
<keyword evidence="16" id="KW-1185">Reference proteome</keyword>
<evidence type="ECO:0000256" key="9">
    <source>
        <dbReference type="SAM" id="MobiDB-lite"/>
    </source>
</evidence>
<dbReference type="Proteomes" id="UP001054821">
    <property type="component" value="Chromosome 2"/>
</dbReference>
<accession>A0A5E4G9T6</accession>
<evidence type="ECO:0000256" key="5">
    <source>
        <dbReference type="ARBA" id="ARBA00022733"/>
    </source>
</evidence>
<dbReference type="Proteomes" id="UP000327085">
    <property type="component" value="Chromosome 4"/>
</dbReference>
<dbReference type="PANTHER" id="PTHR11746">
    <property type="entry name" value="O-METHYLTRANSFERASE"/>
    <property type="match status" value="1"/>
</dbReference>
<keyword evidence="4" id="KW-0949">S-adenosyl-L-methionine</keyword>
<evidence type="ECO:0000256" key="2">
    <source>
        <dbReference type="ARBA" id="ARBA00022603"/>
    </source>
</evidence>
<dbReference type="InParanoid" id="A0A5E4G9T6"/>
<dbReference type="EC" id="2.1.1.68" evidence="6"/>
<dbReference type="Pfam" id="PF08100">
    <property type="entry name" value="Dimerisation"/>
    <property type="match status" value="1"/>
</dbReference>